<dbReference type="Proteomes" id="UP001159363">
    <property type="component" value="Chromosome X"/>
</dbReference>
<evidence type="ECO:0000313" key="3">
    <source>
        <dbReference type="Proteomes" id="UP001159363"/>
    </source>
</evidence>
<gene>
    <name evidence="2" type="ORF">PR048_013448</name>
</gene>
<accession>A0ABQ9HS76</accession>
<name>A0ABQ9HS76_9NEOP</name>
<sequence>MEQLRNEGVGETGDPRENPRTSGIIRCDSHMRKLESDPAGNRTRFGHSDEVAILLASPLGEPGSIPGGVIVYFLLAEKIREHIDKIYRYWEITSGIGVRRCPLIGGSSRGYLVPPAISFQRCYTLNSLHPHRLSIPRCSEPPKSLHSLIMITVVGCWPTKTSVLIPLEALLIDTLLIPARATYATRMRGNVDYVQAEEREQCILTKCLRILYASDIQHNSARCDGSALLLQRQSSNAMRLCFLARHFKKHQMLCEAYSRTRVLCLKAYQGTAYKLTYNLTTIPCLEFEPRASRTLDRRSTNRLRHRRPAGTDDIHSEGWKASNNQGRQDFDRVEDIEASGVLHGFIDSHTLLRDAPALSLSRREGPPTHTHAHMHSMNGSAESGRGDACVVSDVLLDERKCNKLGVGRARVGGRPWAAAAATADALRSKTSRTRLQGAVRVGRTWSGYFPLDEADAWLSGLKSTDRDAIFRLAANISTSRAHRSHAMNDEPPGNCCPALKMAAGRRESPPAPSQLYTKLESYRVLEIKVTNCTLLEAIRSMRAGFCQTESDIGHVLVKWSMRAGFCQTESDIGHVLVKWSMGEPDRNQQ</sequence>
<feature type="compositionally biased region" description="Basic and acidic residues" evidence="1">
    <location>
        <begin position="309"/>
        <end position="318"/>
    </location>
</feature>
<feature type="region of interest" description="Disordered" evidence="1">
    <location>
        <begin position="296"/>
        <end position="325"/>
    </location>
</feature>
<evidence type="ECO:0000256" key="1">
    <source>
        <dbReference type="SAM" id="MobiDB-lite"/>
    </source>
</evidence>
<reference evidence="2 3" key="1">
    <citation type="submission" date="2023-02" db="EMBL/GenBank/DDBJ databases">
        <title>LHISI_Scaffold_Assembly.</title>
        <authorList>
            <person name="Stuart O.P."/>
            <person name="Cleave R."/>
            <person name="Magrath M.J.L."/>
            <person name="Mikheyev A.S."/>
        </authorList>
    </citation>
    <scope>NUCLEOTIDE SEQUENCE [LARGE SCALE GENOMIC DNA]</scope>
    <source>
        <strain evidence="2">Daus_M_001</strain>
        <tissue evidence="2">Leg muscle</tissue>
    </source>
</reference>
<feature type="region of interest" description="Disordered" evidence="1">
    <location>
        <begin position="1"/>
        <end position="23"/>
    </location>
</feature>
<feature type="non-terminal residue" evidence="2">
    <location>
        <position position="589"/>
    </location>
</feature>
<feature type="region of interest" description="Disordered" evidence="1">
    <location>
        <begin position="360"/>
        <end position="383"/>
    </location>
</feature>
<protein>
    <submittedName>
        <fullName evidence="2">Uncharacterized protein</fullName>
    </submittedName>
</protein>
<proteinExistence type="predicted"/>
<evidence type="ECO:0000313" key="2">
    <source>
        <dbReference type="EMBL" id="KAJ8887233.1"/>
    </source>
</evidence>
<organism evidence="2 3">
    <name type="scientific">Dryococelus australis</name>
    <dbReference type="NCBI Taxonomy" id="614101"/>
    <lineage>
        <taxon>Eukaryota</taxon>
        <taxon>Metazoa</taxon>
        <taxon>Ecdysozoa</taxon>
        <taxon>Arthropoda</taxon>
        <taxon>Hexapoda</taxon>
        <taxon>Insecta</taxon>
        <taxon>Pterygota</taxon>
        <taxon>Neoptera</taxon>
        <taxon>Polyneoptera</taxon>
        <taxon>Phasmatodea</taxon>
        <taxon>Verophasmatodea</taxon>
        <taxon>Anareolatae</taxon>
        <taxon>Phasmatidae</taxon>
        <taxon>Eurycanthinae</taxon>
        <taxon>Dryococelus</taxon>
    </lineage>
</organism>
<keyword evidence="3" id="KW-1185">Reference proteome</keyword>
<dbReference type="EMBL" id="JARBHB010000004">
    <property type="protein sequence ID" value="KAJ8887233.1"/>
    <property type="molecule type" value="Genomic_DNA"/>
</dbReference>
<comment type="caution">
    <text evidence="2">The sequence shown here is derived from an EMBL/GenBank/DDBJ whole genome shotgun (WGS) entry which is preliminary data.</text>
</comment>